<evidence type="ECO:0000313" key="12">
    <source>
        <dbReference type="Proteomes" id="UP001595814"/>
    </source>
</evidence>
<feature type="domain" description="Response regulatory" evidence="10">
    <location>
        <begin position="1124"/>
        <end position="1239"/>
    </location>
</feature>
<dbReference type="EC" id="2.7.13.3" evidence="2"/>
<dbReference type="SMART" id="SM00388">
    <property type="entry name" value="HisKA"/>
    <property type="match status" value="1"/>
</dbReference>
<dbReference type="InterPro" id="IPR001789">
    <property type="entry name" value="Sig_transdc_resp-reg_receiver"/>
</dbReference>
<dbReference type="Pfam" id="PF00072">
    <property type="entry name" value="Response_reg"/>
    <property type="match status" value="1"/>
</dbReference>
<comment type="caution">
    <text evidence="11">The sequence shown here is derived from an EMBL/GenBank/DDBJ whole genome shotgun (WGS) entry which is preliminary data.</text>
</comment>
<dbReference type="SUPFAM" id="SSF101898">
    <property type="entry name" value="NHL repeat"/>
    <property type="match status" value="1"/>
</dbReference>
<dbReference type="CDD" id="cd00082">
    <property type="entry name" value="HisKA"/>
    <property type="match status" value="1"/>
</dbReference>
<dbReference type="SUPFAM" id="SSF52172">
    <property type="entry name" value="CheY-like"/>
    <property type="match status" value="1"/>
</dbReference>
<dbReference type="RefSeq" id="WP_192461655.1">
    <property type="nucleotide sequence ID" value="NZ_JACYFJ010000002.1"/>
</dbReference>
<evidence type="ECO:0000256" key="4">
    <source>
        <dbReference type="ARBA" id="ARBA00023015"/>
    </source>
</evidence>
<evidence type="ECO:0000259" key="10">
    <source>
        <dbReference type="PROSITE" id="PS50110"/>
    </source>
</evidence>
<keyword evidence="5" id="KW-0238">DNA-binding</keyword>
<evidence type="ECO:0000256" key="5">
    <source>
        <dbReference type="ARBA" id="ARBA00023125"/>
    </source>
</evidence>
<protein>
    <recommendedName>
        <fullName evidence="2">histidine kinase</fullName>
        <ecNumber evidence="2">2.7.13.3</ecNumber>
    </recommendedName>
</protein>
<dbReference type="PANTHER" id="PTHR43547">
    <property type="entry name" value="TWO-COMPONENT HISTIDINE KINASE"/>
    <property type="match status" value="1"/>
</dbReference>
<dbReference type="InterPro" id="IPR018062">
    <property type="entry name" value="HTH_AraC-typ_CS"/>
</dbReference>
<name>A0ABV8JVA2_9FLAO</name>
<dbReference type="CDD" id="cd17574">
    <property type="entry name" value="REC_OmpR"/>
    <property type="match status" value="1"/>
</dbReference>
<feature type="modified residue" description="4-aspartylphosphate" evidence="7">
    <location>
        <position position="1172"/>
    </location>
</feature>
<dbReference type="Gene3D" id="3.40.50.2300">
    <property type="match status" value="1"/>
</dbReference>
<keyword evidence="6" id="KW-0804">Transcription</keyword>
<dbReference type="SUPFAM" id="SSF47384">
    <property type="entry name" value="Homodimeric domain of signal transducing histidine kinase"/>
    <property type="match status" value="1"/>
</dbReference>
<dbReference type="SUPFAM" id="SSF55874">
    <property type="entry name" value="ATPase domain of HSP90 chaperone/DNA topoisomerase II/histidine kinase"/>
    <property type="match status" value="1"/>
</dbReference>
<dbReference type="Gene3D" id="1.10.10.60">
    <property type="entry name" value="Homeodomain-like"/>
    <property type="match status" value="1"/>
</dbReference>
<dbReference type="Gene3D" id="2.130.10.10">
    <property type="entry name" value="YVTN repeat-like/Quinoprotein amine dehydrogenase"/>
    <property type="match status" value="2"/>
</dbReference>
<dbReference type="Pfam" id="PF07494">
    <property type="entry name" value="Reg_prop"/>
    <property type="match status" value="4"/>
</dbReference>
<dbReference type="SMART" id="SM00448">
    <property type="entry name" value="REC"/>
    <property type="match status" value="1"/>
</dbReference>
<dbReference type="InterPro" id="IPR018060">
    <property type="entry name" value="HTH_AraC"/>
</dbReference>
<evidence type="ECO:0000256" key="1">
    <source>
        <dbReference type="ARBA" id="ARBA00000085"/>
    </source>
</evidence>
<dbReference type="SMART" id="SM00342">
    <property type="entry name" value="HTH_ARAC"/>
    <property type="match status" value="1"/>
</dbReference>
<evidence type="ECO:0000256" key="6">
    <source>
        <dbReference type="ARBA" id="ARBA00023163"/>
    </source>
</evidence>
<dbReference type="InterPro" id="IPR013783">
    <property type="entry name" value="Ig-like_fold"/>
</dbReference>
<dbReference type="InterPro" id="IPR011006">
    <property type="entry name" value="CheY-like_superfamily"/>
</dbReference>
<dbReference type="InterPro" id="IPR015943">
    <property type="entry name" value="WD40/YVTN_repeat-like_dom_sf"/>
</dbReference>
<evidence type="ECO:0000256" key="7">
    <source>
        <dbReference type="PROSITE-ProRule" id="PRU00169"/>
    </source>
</evidence>
<comment type="catalytic activity">
    <reaction evidence="1">
        <text>ATP + protein L-histidine = ADP + protein N-phospho-L-histidine.</text>
        <dbReference type="EC" id="2.7.13.3"/>
    </reaction>
</comment>
<dbReference type="Pfam" id="PF12833">
    <property type="entry name" value="HTH_18"/>
    <property type="match status" value="1"/>
</dbReference>
<keyword evidence="4" id="KW-0805">Transcription regulation</keyword>
<proteinExistence type="predicted"/>
<dbReference type="PRINTS" id="PR00344">
    <property type="entry name" value="BCTRLSENSOR"/>
</dbReference>
<dbReference type="InterPro" id="IPR036097">
    <property type="entry name" value="HisK_dim/P_sf"/>
</dbReference>
<evidence type="ECO:0000256" key="2">
    <source>
        <dbReference type="ARBA" id="ARBA00012438"/>
    </source>
</evidence>
<dbReference type="InterPro" id="IPR009057">
    <property type="entry name" value="Homeodomain-like_sf"/>
</dbReference>
<dbReference type="PROSITE" id="PS01124">
    <property type="entry name" value="HTH_ARAC_FAMILY_2"/>
    <property type="match status" value="1"/>
</dbReference>
<dbReference type="Pfam" id="PF02518">
    <property type="entry name" value="HATPase_c"/>
    <property type="match status" value="1"/>
</dbReference>
<dbReference type="PANTHER" id="PTHR43547:SF2">
    <property type="entry name" value="HYBRID SIGNAL TRANSDUCTION HISTIDINE KINASE C"/>
    <property type="match status" value="1"/>
</dbReference>
<accession>A0ABV8JVA2</accession>
<dbReference type="InterPro" id="IPR003594">
    <property type="entry name" value="HATPase_dom"/>
</dbReference>
<dbReference type="EMBL" id="JBHSAW010000010">
    <property type="protein sequence ID" value="MFC4096922.1"/>
    <property type="molecule type" value="Genomic_DNA"/>
</dbReference>
<evidence type="ECO:0000256" key="3">
    <source>
        <dbReference type="ARBA" id="ARBA00022553"/>
    </source>
</evidence>
<dbReference type="InterPro" id="IPR004358">
    <property type="entry name" value="Sig_transdc_His_kin-like_C"/>
</dbReference>
<evidence type="ECO:0000259" key="9">
    <source>
        <dbReference type="PROSITE" id="PS50109"/>
    </source>
</evidence>
<dbReference type="InterPro" id="IPR036890">
    <property type="entry name" value="HATPase_C_sf"/>
</dbReference>
<organism evidence="11 12">
    <name type="scientific">Euzebyella saccharophila</name>
    <dbReference type="NCBI Taxonomy" id="679664"/>
    <lineage>
        <taxon>Bacteria</taxon>
        <taxon>Pseudomonadati</taxon>
        <taxon>Bacteroidota</taxon>
        <taxon>Flavobacteriia</taxon>
        <taxon>Flavobacteriales</taxon>
        <taxon>Flavobacteriaceae</taxon>
        <taxon>Euzebyella</taxon>
    </lineage>
</organism>
<evidence type="ECO:0000313" key="11">
    <source>
        <dbReference type="EMBL" id="MFC4096922.1"/>
    </source>
</evidence>
<keyword evidence="3 7" id="KW-0597">Phosphoprotein</keyword>
<gene>
    <name evidence="11" type="ORF">ACFOUT_13620</name>
</gene>
<dbReference type="Gene3D" id="3.30.565.10">
    <property type="entry name" value="Histidine kinase-like ATPase, C-terminal domain"/>
    <property type="match status" value="1"/>
</dbReference>
<evidence type="ECO:0000259" key="8">
    <source>
        <dbReference type="PROSITE" id="PS01124"/>
    </source>
</evidence>
<dbReference type="InterPro" id="IPR005467">
    <property type="entry name" value="His_kinase_dom"/>
</dbReference>
<sequence>MIKKLSFIISFICLLNVQSQVNEELLHFNGIKDGISKTGIHFINQDHEGFIWIGTHGSGLYRYDGINYNSYRPKVQNDHRGNSSFVYSSFEDEDNNLWVSTNLGIAIYDRDQDEFNHVPLIDKNGQHMGNVGINSIYGDGMGRLYLGTSYQGIFVFDLEDYKLEKLTLANADPFVFLAINEIKANSKGTIYAASSSGLLEVNLQAKELDLAMLRNGSNAKTITTPLESMLIDKNNTLWLGSINKGIYRIKESGDEEPPSVINYQITLNNIFSLSEAPRNGILIGTENDGLYHVDEKGKIIHHYLFDKTNENSILSNSIWALYKDNNERLWMGYYNKGVAVHDKYFNKFNSIKSVYNKNNSLQTSSVTSIVSDRDQNLWVSMEGGGIDLIDRNTGEYTHINSLKKSSYQGLSSDYIQTLFIDSQNNMWVGSWDKGIFFLKNGSKRFVNYQFPILLDRKGASAVMSFTEDSNGRIWISTFNQGLYSCDLNTVTNGNLSKNSFQFRGLEGKYINKLVAGENNTIWVGTTNELLKLEQQGPNSYISTSLNLALAGDGSDPNAYYSFDIVSILKDKKGHLWLGTRGLGAVKLDVNTNKVQWYDSDNGLQMPNINGILEDDKGHIWLAGNSGLIMFNHLTGEFSEFSKNDGLLSMDFNKNAVFKEESGKLFFGGTEGIDHFDPYQIKRLKSPPNVYLKNLKVFNIDVEPSQENAPLNKSLSQTDSIVFTSAQSVFTIEYSGINFTRPEENSYAYYLEGYEDDYNYVENSRSATYTNLDTGEYIFKVKAANNDGFWNETPRTLHIKVLPPWWKTPWAIICYGLVFLGILSLWIQFEKNRLSQKQQVENERQERERKELLHEERIQFFTNVAHEFSSPLTLIINPIRDLISSNNPNLPERVKQKHFTIYKNADRLYRLINELLDFSKLESDKVKVGATRFAVIPFVKKLISHFEEESQSNDINLVLNTPQEEIWIWADKGMLEKILFNLLSNAFKVTPQGGTILLDLQKENENLELVVNDTGVGLDETELKKLFHRFYQAQPINNGFFSGTGIGLQLVHSYVTLHGGKITVQSAKGKGSSFKVVLPLENKKLKGASKIQKGNNLSDISVSIEKNTNESSDISIAPKNHRTKTLLIVEDDTELRNYLKSEFKSLYKCVLAKNGNEGFELAYELLPDVIMTDVLMPEMSGFDFCEKIRKDIRTSHIPIMMLTAKSGMLDKITGIDKGADVYLNKPFDMNLVIKHLAQLIQSREVIYNKFLRSMGDIKEDLPITSLDKLFLEKVISYVQENLSNPNLGVESLADHVNLSRSQLYRKIKGLTNQTANEFIRNQRLQNAKNLLEKGATDLGVICNHVGFSSTSYFTLRFKDYYGISPQEVVSQVKSS</sequence>
<dbReference type="PROSITE" id="PS50109">
    <property type="entry name" value="HIS_KIN"/>
    <property type="match status" value="1"/>
</dbReference>
<dbReference type="Pfam" id="PF07495">
    <property type="entry name" value="Y_Y_Y"/>
    <property type="match status" value="1"/>
</dbReference>
<feature type="domain" description="Histidine kinase" evidence="9">
    <location>
        <begin position="862"/>
        <end position="1081"/>
    </location>
</feature>
<dbReference type="Pfam" id="PF00512">
    <property type="entry name" value="HisKA"/>
    <property type="match status" value="1"/>
</dbReference>
<dbReference type="SUPFAM" id="SSF46689">
    <property type="entry name" value="Homeodomain-like"/>
    <property type="match status" value="1"/>
</dbReference>
<dbReference type="Proteomes" id="UP001595814">
    <property type="component" value="Unassembled WGS sequence"/>
</dbReference>
<dbReference type="InterPro" id="IPR003661">
    <property type="entry name" value="HisK_dim/P_dom"/>
</dbReference>
<dbReference type="InterPro" id="IPR011110">
    <property type="entry name" value="Reg_prop"/>
</dbReference>
<dbReference type="SMART" id="SM00387">
    <property type="entry name" value="HATPase_c"/>
    <property type="match status" value="1"/>
</dbReference>
<reference evidence="12" key="1">
    <citation type="journal article" date="2019" name="Int. J. Syst. Evol. Microbiol.">
        <title>The Global Catalogue of Microorganisms (GCM) 10K type strain sequencing project: providing services to taxonomists for standard genome sequencing and annotation.</title>
        <authorList>
            <consortium name="The Broad Institute Genomics Platform"/>
            <consortium name="The Broad Institute Genome Sequencing Center for Infectious Disease"/>
            <person name="Wu L."/>
            <person name="Ma J."/>
        </authorList>
    </citation>
    <scope>NUCLEOTIDE SEQUENCE [LARGE SCALE GENOMIC DNA]</scope>
    <source>
        <strain evidence="12">CECT 7477</strain>
    </source>
</reference>
<keyword evidence="12" id="KW-1185">Reference proteome</keyword>
<dbReference type="SUPFAM" id="SSF63829">
    <property type="entry name" value="Calcium-dependent phosphotriesterase"/>
    <property type="match status" value="2"/>
</dbReference>
<dbReference type="Gene3D" id="2.60.40.10">
    <property type="entry name" value="Immunoglobulins"/>
    <property type="match status" value="1"/>
</dbReference>
<feature type="domain" description="HTH araC/xylS-type" evidence="8">
    <location>
        <begin position="1271"/>
        <end position="1370"/>
    </location>
</feature>
<dbReference type="PROSITE" id="PS50110">
    <property type="entry name" value="RESPONSE_REGULATORY"/>
    <property type="match status" value="1"/>
</dbReference>
<dbReference type="Gene3D" id="1.10.287.130">
    <property type="match status" value="1"/>
</dbReference>
<dbReference type="PROSITE" id="PS00041">
    <property type="entry name" value="HTH_ARAC_FAMILY_1"/>
    <property type="match status" value="1"/>
</dbReference>
<dbReference type="InterPro" id="IPR011123">
    <property type="entry name" value="Y_Y_Y"/>
</dbReference>